<feature type="region of interest" description="Disordered" evidence="5">
    <location>
        <begin position="1"/>
        <end position="21"/>
    </location>
</feature>
<sequence length="290" mass="32532">MQRFGKRSGGQEKPNKNQDHKIEKRRAFALAGSFAGLLLLAIYLIAAAYPTSLFSAAHNTGNTDTEADRITALNAELTADPFKKSSEQLIAGNNEVMDRLFKKMGKKYTAPSLQFFEDTVTSVECGAALPSAGLFYCPDSRQMFIDLSFFKAVKKSHPLFTDLAQYYTIAHQTGHHIEQLLGITGKVEDQRDHLSSDEYQKLLYKQELLADYYAGVLMHYAWKKNMDGGDAELAIIQATEVSDNLDQKDDVNVIDTYHYADISERANQLYKGFRTGDLEQADVFTAQELK</sequence>
<evidence type="ECO:0000256" key="1">
    <source>
        <dbReference type="ARBA" id="ARBA00004167"/>
    </source>
</evidence>
<evidence type="ECO:0000256" key="6">
    <source>
        <dbReference type="SAM" id="Phobius"/>
    </source>
</evidence>
<keyword evidence="4 6" id="KW-0472">Membrane</keyword>
<dbReference type="EMBL" id="CP042436">
    <property type="protein sequence ID" value="QEC61410.1"/>
    <property type="molecule type" value="Genomic_DNA"/>
</dbReference>
<evidence type="ECO:0000256" key="2">
    <source>
        <dbReference type="ARBA" id="ARBA00022692"/>
    </source>
</evidence>
<reference evidence="7 8" key="1">
    <citation type="journal article" date="2017" name="Curr. Microbiol.">
        <title>Mucilaginibacter ginsenosidivorans sp. nov., Isolated from Soil of Ginseng Field.</title>
        <authorList>
            <person name="Kim M.M."/>
            <person name="Siddiqi M.Z."/>
            <person name="Im W.T."/>
        </authorList>
    </citation>
    <scope>NUCLEOTIDE SEQUENCE [LARGE SCALE GENOMIC DNA]</scope>
    <source>
        <strain evidence="7 8">Gsoil 3017</strain>
    </source>
</reference>
<evidence type="ECO:0000256" key="5">
    <source>
        <dbReference type="SAM" id="MobiDB-lite"/>
    </source>
</evidence>
<dbReference type="PANTHER" id="PTHR30168:SF0">
    <property type="entry name" value="INNER MEMBRANE PROTEIN"/>
    <property type="match status" value="1"/>
</dbReference>
<dbReference type="OrthoDB" id="9774900at2"/>
<keyword evidence="2 6" id="KW-0812">Transmembrane</keyword>
<accession>A0A5B8UQN8</accession>
<keyword evidence="8" id="KW-1185">Reference proteome</keyword>
<comment type="subcellular location">
    <subcellularLocation>
        <location evidence="1">Membrane</location>
        <topology evidence="1">Single-pass membrane protein</topology>
    </subcellularLocation>
</comment>
<dbReference type="KEGG" id="mgin:FRZ54_02030"/>
<dbReference type="InterPro" id="IPR007343">
    <property type="entry name" value="Uncharacterised_pept_Zn_put"/>
</dbReference>
<name>A0A5B8UQN8_9SPHI</name>
<proteinExistence type="predicted"/>
<feature type="transmembrane region" description="Helical" evidence="6">
    <location>
        <begin position="27"/>
        <end position="49"/>
    </location>
</feature>
<feature type="compositionally biased region" description="Basic and acidic residues" evidence="5">
    <location>
        <begin position="9"/>
        <end position="21"/>
    </location>
</feature>
<keyword evidence="3 6" id="KW-1133">Transmembrane helix</keyword>
<dbReference type="GO" id="GO:0016020">
    <property type="term" value="C:membrane"/>
    <property type="evidence" value="ECO:0007669"/>
    <property type="project" value="UniProtKB-SubCell"/>
</dbReference>
<evidence type="ECO:0000313" key="8">
    <source>
        <dbReference type="Proteomes" id="UP000321479"/>
    </source>
</evidence>
<evidence type="ECO:0000256" key="3">
    <source>
        <dbReference type="ARBA" id="ARBA00022989"/>
    </source>
</evidence>
<evidence type="ECO:0000256" key="4">
    <source>
        <dbReference type="ARBA" id="ARBA00023136"/>
    </source>
</evidence>
<organism evidence="7 8">
    <name type="scientific">Mucilaginibacter ginsenosidivorans</name>
    <dbReference type="NCBI Taxonomy" id="398053"/>
    <lineage>
        <taxon>Bacteria</taxon>
        <taxon>Pseudomonadati</taxon>
        <taxon>Bacteroidota</taxon>
        <taxon>Sphingobacteriia</taxon>
        <taxon>Sphingobacteriales</taxon>
        <taxon>Sphingobacteriaceae</taxon>
        <taxon>Mucilaginibacter</taxon>
    </lineage>
</organism>
<evidence type="ECO:0008006" key="9">
    <source>
        <dbReference type="Google" id="ProtNLM"/>
    </source>
</evidence>
<evidence type="ECO:0000313" key="7">
    <source>
        <dbReference type="EMBL" id="QEC61410.1"/>
    </source>
</evidence>
<gene>
    <name evidence="7" type="ORF">FRZ54_02030</name>
</gene>
<protein>
    <recommendedName>
        <fullName evidence="9">Metalloprotease</fullName>
    </recommendedName>
</protein>
<dbReference type="AlphaFoldDB" id="A0A5B8UQN8"/>
<dbReference type="Proteomes" id="UP000321479">
    <property type="component" value="Chromosome"/>
</dbReference>
<dbReference type="RefSeq" id="WP_147029987.1">
    <property type="nucleotide sequence ID" value="NZ_CP042436.1"/>
</dbReference>
<dbReference type="PANTHER" id="PTHR30168">
    <property type="entry name" value="PUTATIVE MEMBRANE PROTEIN YPFJ"/>
    <property type="match status" value="1"/>
</dbReference>
<dbReference type="Pfam" id="PF04228">
    <property type="entry name" value="Zn_peptidase"/>
    <property type="match status" value="1"/>
</dbReference>